<evidence type="ECO:0000256" key="1">
    <source>
        <dbReference type="SAM" id="MobiDB-lite"/>
    </source>
</evidence>
<name>A0A7D3ZJV8_ACTVE</name>
<organism evidence="2 3">
    <name type="scientific">Actinomadura verrucosospora</name>
    <dbReference type="NCBI Taxonomy" id="46165"/>
    <lineage>
        <taxon>Bacteria</taxon>
        <taxon>Bacillati</taxon>
        <taxon>Actinomycetota</taxon>
        <taxon>Actinomycetes</taxon>
        <taxon>Streptosporangiales</taxon>
        <taxon>Thermomonosporaceae</taxon>
        <taxon>Actinomadura</taxon>
    </lineage>
</organism>
<protein>
    <submittedName>
        <fullName evidence="2">Uncharacterized protein</fullName>
    </submittedName>
</protein>
<gene>
    <name evidence="2" type="ORF">ACTIVE_1738</name>
</gene>
<dbReference type="Proteomes" id="UP000501240">
    <property type="component" value="Chromosome"/>
</dbReference>
<evidence type="ECO:0000313" key="2">
    <source>
        <dbReference type="EMBL" id="QKG20102.1"/>
    </source>
</evidence>
<feature type="compositionally biased region" description="Polar residues" evidence="1">
    <location>
        <begin position="134"/>
        <end position="143"/>
    </location>
</feature>
<feature type="region of interest" description="Disordered" evidence="1">
    <location>
        <begin position="115"/>
        <end position="154"/>
    </location>
</feature>
<dbReference type="EMBL" id="CP053892">
    <property type="protein sequence ID" value="QKG20102.1"/>
    <property type="molecule type" value="Genomic_DNA"/>
</dbReference>
<dbReference type="AlphaFoldDB" id="A0A7D3ZJV8"/>
<feature type="compositionally biased region" description="Basic and acidic residues" evidence="1">
    <location>
        <begin position="145"/>
        <end position="154"/>
    </location>
</feature>
<keyword evidence="3" id="KW-1185">Reference proteome</keyword>
<evidence type="ECO:0000313" key="3">
    <source>
        <dbReference type="Proteomes" id="UP000501240"/>
    </source>
</evidence>
<reference evidence="2 3" key="1">
    <citation type="submission" date="2020-05" db="EMBL/GenBank/DDBJ databases">
        <title>Actinomadura verrucosospora NRRL-B18236 (PFL_A860) Genome sequencing and assembly.</title>
        <authorList>
            <person name="Samborskyy M."/>
        </authorList>
    </citation>
    <scope>NUCLEOTIDE SEQUENCE [LARGE SCALE GENOMIC DNA]</scope>
    <source>
        <strain evidence="2 3">NRRL:B18236</strain>
    </source>
</reference>
<accession>A0A7D3ZJV8</accession>
<proteinExistence type="predicted"/>
<sequence>MAGRRRLQRLSQRPVAQDCTRTEQAFDHGQGPGDIAVAEPLPDGGQGLRVAVHRVDRAKARQRGATECHQQLFPAQLCRVVVDRRQYPVPQRDPVDLAPALHSVGVTRQMLSAGHGFCSGRRQRSGYKRMQPIGSDQPSPQQRQIRKDPGRRLR</sequence>